<organism evidence="2">
    <name type="scientific">Kitasatospora sp. CMC57</name>
    <dbReference type="NCBI Taxonomy" id="3231513"/>
    <lineage>
        <taxon>Bacteria</taxon>
        <taxon>Bacillati</taxon>
        <taxon>Actinomycetota</taxon>
        <taxon>Actinomycetes</taxon>
        <taxon>Kitasatosporales</taxon>
        <taxon>Streptomycetaceae</taxon>
        <taxon>Kitasatospora</taxon>
    </lineage>
</organism>
<evidence type="ECO:0008006" key="3">
    <source>
        <dbReference type="Google" id="ProtNLM"/>
    </source>
</evidence>
<feature type="compositionally biased region" description="Pro residues" evidence="1">
    <location>
        <begin position="74"/>
        <end position="85"/>
    </location>
</feature>
<sequence>MAVDALDPGPDGTYPHFPRDAQGRPVWSDAPTGLPVLNGGAPMPRGVQPMRDPCDPGRLLAVDVTPRRPDGEPINPPVIPPASPA</sequence>
<feature type="region of interest" description="Disordered" evidence="1">
    <location>
        <begin position="1"/>
        <end position="85"/>
    </location>
</feature>
<evidence type="ECO:0000313" key="2">
    <source>
        <dbReference type="EMBL" id="BFP46929.1"/>
    </source>
</evidence>
<protein>
    <recommendedName>
        <fullName evidence="3">DUF4124 domain-containing protein</fullName>
    </recommendedName>
</protein>
<reference evidence="2" key="1">
    <citation type="submission" date="2024-07" db="EMBL/GenBank/DDBJ databases">
        <title>Complete genome sequences of cellulolytic bacteria, Kitasatospora sp. CMC57 and Streptomyces sp. CMC78, isolated from Japanese agricultural soil.</title>
        <authorList>
            <person name="Hashimoto T."/>
            <person name="Ito M."/>
            <person name="Iwamoto M."/>
            <person name="Fukahori D."/>
            <person name="Shoda T."/>
            <person name="Sakoda M."/>
            <person name="Morohoshi T."/>
            <person name="Mitsuboshi M."/>
            <person name="Nishizawa T."/>
        </authorList>
    </citation>
    <scope>NUCLEOTIDE SEQUENCE</scope>
    <source>
        <strain evidence="2">CMC57</strain>
    </source>
</reference>
<dbReference type="EMBL" id="AP035881">
    <property type="protein sequence ID" value="BFP46929.1"/>
    <property type="molecule type" value="Genomic_DNA"/>
</dbReference>
<gene>
    <name evidence="2" type="ORF">KCMC57_32970</name>
</gene>
<dbReference type="AlphaFoldDB" id="A0AB33K077"/>
<name>A0AB33K077_9ACTN</name>
<evidence type="ECO:0000256" key="1">
    <source>
        <dbReference type="SAM" id="MobiDB-lite"/>
    </source>
</evidence>
<proteinExistence type="predicted"/>
<accession>A0AB33K077</accession>